<dbReference type="OrthoDB" id="189635at2157"/>
<evidence type="ECO:0000313" key="1">
    <source>
        <dbReference type="EMBL" id="QSW86632.1"/>
    </source>
</evidence>
<name>A0A8A2UDT4_9EURY</name>
<protein>
    <submittedName>
        <fullName evidence="1">Uncharacterized protein</fullName>
    </submittedName>
</protein>
<dbReference type="AlphaFoldDB" id="A0A8A2UDT4"/>
<dbReference type="Proteomes" id="UP000663191">
    <property type="component" value="Chromosome"/>
</dbReference>
<evidence type="ECO:0000313" key="2">
    <source>
        <dbReference type="Proteomes" id="UP000663191"/>
    </source>
</evidence>
<organism evidence="1 2">
    <name type="scientific">Natrinema longum</name>
    <dbReference type="NCBI Taxonomy" id="370324"/>
    <lineage>
        <taxon>Archaea</taxon>
        <taxon>Methanobacteriati</taxon>
        <taxon>Methanobacteriota</taxon>
        <taxon>Stenosarchaea group</taxon>
        <taxon>Halobacteria</taxon>
        <taxon>Halobacteriales</taxon>
        <taxon>Natrialbaceae</taxon>
        <taxon>Natrinema</taxon>
    </lineage>
</organism>
<keyword evidence="2" id="KW-1185">Reference proteome</keyword>
<dbReference type="EMBL" id="CP071463">
    <property type="protein sequence ID" value="QSW86632.1"/>
    <property type="molecule type" value="Genomic_DNA"/>
</dbReference>
<dbReference type="RefSeq" id="WP_207271732.1">
    <property type="nucleotide sequence ID" value="NZ_CP071463.1"/>
</dbReference>
<proteinExistence type="predicted"/>
<dbReference type="KEGG" id="hlo:J0X27_07400"/>
<reference evidence="1 2" key="1">
    <citation type="journal article" date="2006" name="Int. J. Syst. Evol. Microbiol.">
        <title>Haloterrigena longa sp. nov. and Haloterrigena limicola sp. nov., extremely halophilic archaea isolated from a salt lake.</title>
        <authorList>
            <person name="Cui H.L."/>
            <person name="Tohty D."/>
            <person name="Zhou P.J."/>
            <person name="Liu S.J."/>
        </authorList>
    </citation>
    <scope>NUCLEOTIDE SEQUENCE [LARGE SCALE GENOMIC DNA]</scope>
    <source>
        <strain evidence="1 2">ABH32</strain>
    </source>
</reference>
<dbReference type="GeneID" id="63183558"/>
<gene>
    <name evidence="1" type="ORF">J0X27_07400</name>
</gene>
<sequence length="52" mass="6130">MKTRCPLCHRSVPGDAQHWCRCGKSMDSRCYDAHSDWCAVRSREGWIDVFER</sequence>
<accession>A0A8A2UDT4</accession>